<feature type="transmembrane region" description="Helical" evidence="2">
    <location>
        <begin position="777"/>
        <end position="796"/>
    </location>
</feature>
<evidence type="ECO:0000259" key="3">
    <source>
        <dbReference type="Pfam" id="PF20249"/>
    </source>
</evidence>
<dbReference type="Proteomes" id="UP001061302">
    <property type="component" value="Chromosome"/>
</dbReference>
<organism evidence="4 5">
    <name type="scientific">Chitiniphilus purpureus</name>
    <dbReference type="NCBI Taxonomy" id="2981137"/>
    <lineage>
        <taxon>Bacteria</taxon>
        <taxon>Pseudomonadati</taxon>
        <taxon>Pseudomonadota</taxon>
        <taxon>Betaproteobacteria</taxon>
        <taxon>Neisseriales</taxon>
        <taxon>Chitinibacteraceae</taxon>
        <taxon>Chitiniphilus</taxon>
    </lineage>
</organism>
<dbReference type="RefSeq" id="WP_263126381.1">
    <property type="nucleotide sequence ID" value="NZ_CP106753.1"/>
</dbReference>
<gene>
    <name evidence="4" type="ORF">N8I74_08100</name>
</gene>
<name>A0ABY6DT97_9NEIS</name>
<feature type="region of interest" description="Disordered" evidence="1">
    <location>
        <begin position="934"/>
        <end position="963"/>
    </location>
</feature>
<feature type="transmembrane region" description="Helical" evidence="2">
    <location>
        <begin position="817"/>
        <end position="840"/>
    </location>
</feature>
<protein>
    <recommendedName>
        <fullName evidence="3">Toxin VasX N-terminal region domain-containing protein</fullName>
    </recommendedName>
</protein>
<dbReference type="InterPro" id="IPR048126">
    <property type="entry name" value="Toxin_VasX"/>
</dbReference>
<feature type="transmembrane region" description="Helical" evidence="2">
    <location>
        <begin position="860"/>
        <end position="890"/>
    </location>
</feature>
<dbReference type="Pfam" id="PF20249">
    <property type="entry name" value="VasX_N"/>
    <property type="match status" value="1"/>
</dbReference>
<evidence type="ECO:0000256" key="2">
    <source>
        <dbReference type="SAM" id="Phobius"/>
    </source>
</evidence>
<dbReference type="NCBIfam" id="NF041559">
    <property type="entry name" value="BTH_I2691_fam"/>
    <property type="match status" value="1"/>
</dbReference>
<keyword evidence="2" id="KW-1133">Transmembrane helix</keyword>
<keyword evidence="5" id="KW-1185">Reference proteome</keyword>
<dbReference type="CDD" id="cd20707">
    <property type="entry name" value="MIX_III"/>
    <property type="match status" value="1"/>
</dbReference>
<sequence>MTAPPCKYCQATGLPILPVRYTVVPKAVTPALPGWAKGALDINSVKLQGDYHYALRTLREGFVYLFYEKGPRGNNYWECFSVTANGELWKQPSAPLAHGQSSFACNNPGHNANRMEHLCIEQPEKCGKVWVAFSDHKWSKETLDRYAADASLRPKRFQAIEPAQWINSSKAEHATVATQASLSEVLEYAPKFKETQLPFKTTVEPISEPDGTYKAPLLKAQSTREPWFIRQGRQGNTIKAMQLRGAKKAGGFHPPMLLAVHDAIGITHELNGYRNEAAGRLQQYFDERALEIHALNNIDTLELNQKNYAGDRTRKTAEEMKSNAANWYDPATEAQRRQAALLKKEPDRTQELQVLSIRQRWAAQQVPMHYAQTLNACHLSYREPERSRKIAELEQEVNQFVAQRPQRIDDYVNTSRERSWSRYEPKLDRSRINAFRAQYEQIQAAGDMLIDQRTMDLIAWLEAPLLIDTFEDYHDSNIEDGVAFDDQVDHCLFGIGSSKSGQKKLDAWVEEAKASIKGNLLWRSIALNQKAAVEEVDQVLQLAKMNTPMSERAYEFALANLKNLQRFADTYKKAQSVFNTNQKAKDGGKAFGVPLKSVNTRNLDSKVITAGDAIFKQFKLDKAGDLLGEKIIKHMFLVRAMVDPEDVRKLIETEIKHERFVRADILQQLKEADTPEKLLLRPSEQAKAIQAQWAALRKDSKNASVLKDARLAAIVGVLEALNFAKLARDAQAKGDAKSIFALAASGATIAASMLDISSVAAKALFSDTSWTYQKLKFYGGMLSGVTSTVVGIVDVFTGLDKRRKGLYGLSNLYWLKAILGLVSGASTIFGAIGYAAPLVYRMTGRVAAGVAVEQLGKKAAVIVGFRVLGMTIGAWVTVGTIVVHFAIIWLTDDALQEWLELTPFGIKRKEPGAFKTVNKQDDVLLKSVFGIEAPKPAQAPTHRPYGMPSAGSPTNAGSYPPRP</sequence>
<dbReference type="EMBL" id="CP106753">
    <property type="protein sequence ID" value="UXY16958.1"/>
    <property type="molecule type" value="Genomic_DNA"/>
</dbReference>
<evidence type="ECO:0000256" key="1">
    <source>
        <dbReference type="SAM" id="MobiDB-lite"/>
    </source>
</evidence>
<evidence type="ECO:0000313" key="4">
    <source>
        <dbReference type="EMBL" id="UXY16958.1"/>
    </source>
</evidence>
<accession>A0ABY6DT97</accession>
<keyword evidence="2" id="KW-0812">Transmembrane</keyword>
<dbReference type="InterPro" id="IPR046864">
    <property type="entry name" value="VasX_N"/>
</dbReference>
<feature type="domain" description="Toxin VasX N-terminal region" evidence="3">
    <location>
        <begin position="6"/>
        <end position="166"/>
    </location>
</feature>
<keyword evidence="2" id="KW-0472">Membrane</keyword>
<proteinExistence type="predicted"/>
<reference evidence="4" key="1">
    <citation type="submission" date="2022-10" db="EMBL/GenBank/DDBJ databases">
        <title>Chitiniphilus purpureus sp. nov., a novel chitin-degrading bacterium isolated from crawfish pond sediment.</title>
        <authorList>
            <person name="Li K."/>
        </authorList>
    </citation>
    <scope>NUCLEOTIDE SEQUENCE</scope>
    <source>
        <strain evidence="4">CD1</strain>
    </source>
</reference>
<evidence type="ECO:0000313" key="5">
    <source>
        <dbReference type="Proteomes" id="UP001061302"/>
    </source>
</evidence>